<dbReference type="InterPro" id="IPR036388">
    <property type="entry name" value="WH-like_DNA-bd_sf"/>
</dbReference>
<protein>
    <submittedName>
        <fullName evidence="2">MurR/RpiR family transcriptional regulator</fullName>
    </submittedName>
</protein>
<evidence type="ECO:0000313" key="3">
    <source>
        <dbReference type="Proteomes" id="UP000284508"/>
    </source>
</evidence>
<feature type="non-terminal residue" evidence="2">
    <location>
        <position position="88"/>
    </location>
</feature>
<sequence length="88" mass="9936">MNNITVKSLIQSNYPTLHQAEKKVADYILSHAHEVVNYSVTELSEKSHASEATIVRTCKKLGYQGYYHLKIALAKEVINPDNSYPDNT</sequence>
<dbReference type="GO" id="GO:0003677">
    <property type="term" value="F:DNA binding"/>
    <property type="evidence" value="ECO:0007669"/>
    <property type="project" value="InterPro"/>
</dbReference>
<dbReference type="SUPFAM" id="SSF46689">
    <property type="entry name" value="Homeodomain-like"/>
    <property type="match status" value="1"/>
</dbReference>
<accession>A0A418GQ94</accession>
<dbReference type="EMBL" id="QXHA01000274">
    <property type="protein sequence ID" value="RIB43048.1"/>
    <property type="molecule type" value="Genomic_DNA"/>
</dbReference>
<dbReference type="AlphaFoldDB" id="A0A418GQ94"/>
<dbReference type="RefSeq" id="WP_144038521.1">
    <property type="nucleotide sequence ID" value="NZ_QWNH01000544.1"/>
</dbReference>
<dbReference type="InterPro" id="IPR009057">
    <property type="entry name" value="Homeodomain-like_sf"/>
</dbReference>
<dbReference type="PANTHER" id="PTHR30514">
    <property type="entry name" value="GLUCOKINASE"/>
    <property type="match status" value="1"/>
</dbReference>
<feature type="domain" description="HTH rpiR-type" evidence="1">
    <location>
        <begin position="4"/>
        <end position="80"/>
    </location>
</feature>
<name>A0A418GQ94_ECOLX</name>
<dbReference type="GO" id="GO:0097367">
    <property type="term" value="F:carbohydrate derivative binding"/>
    <property type="evidence" value="ECO:0007669"/>
    <property type="project" value="InterPro"/>
</dbReference>
<dbReference type="PANTHER" id="PTHR30514:SF1">
    <property type="entry name" value="HTH-TYPE TRANSCRIPTIONAL REGULATOR HEXR-RELATED"/>
    <property type="match status" value="1"/>
</dbReference>
<dbReference type="Pfam" id="PF01418">
    <property type="entry name" value="HTH_6"/>
    <property type="match status" value="1"/>
</dbReference>
<dbReference type="InterPro" id="IPR000281">
    <property type="entry name" value="HTH_RpiR"/>
</dbReference>
<comment type="caution">
    <text evidence="2">The sequence shown here is derived from an EMBL/GenBank/DDBJ whole genome shotgun (WGS) entry which is preliminary data.</text>
</comment>
<evidence type="ECO:0000313" key="2">
    <source>
        <dbReference type="EMBL" id="RIB43048.1"/>
    </source>
</evidence>
<dbReference type="PROSITE" id="PS51071">
    <property type="entry name" value="HTH_RPIR"/>
    <property type="match status" value="1"/>
</dbReference>
<dbReference type="GO" id="GO:0003700">
    <property type="term" value="F:DNA-binding transcription factor activity"/>
    <property type="evidence" value="ECO:0007669"/>
    <property type="project" value="InterPro"/>
</dbReference>
<organism evidence="2 3">
    <name type="scientific">Escherichia coli</name>
    <dbReference type="NCBI Taxonomy" id="562"/>
    <lineage>
        <taxon>Bacteria</taxon>
        <taxon>Pseudomonadati</taxon>
        <taxon>Pseudomonadota</taxon>
        <taxon>Gammaproteobacteria</taxon>
        <taxon>Enterobacterales</taxon>
        <taxon>Enterobacteriaceae</taxon>
        <taxon>Escherichia</taxon>
    </lineage>
</organism>
<dbReference type="Gene3D" id="1.10.10.10">
    <property type="entry name" value="Winged helix-like DNA-binding domain superfamily/Winged helix DNA-binding domain"/>
    <property type="match status" value="1"/>
</dbReference>
<proteinExistence type="predicted"/>
<dbReference type="InterPro" id="IPR047640">
    <property type="entry name" value="RpiR-like"/>
</dbReference>
<gene>
    <name evidence="2" type="ORF">D3C88_04760</name>
</gene>
<evidence type="ECO:0000259" key="1">
    <source>
        <dbReference type="PROSITE" id="PS51071"/>
    </source>
</evidence>
<dbReference type="Proteomes" id="UP000284508">
    <property type="component" value="Unassembled WGS sequence"/>
</dbReference>
<reference evidence="2 3" key="1">
    <citation type="journal article" date="2018" name="BMC Microbiol.">
        <title>Genome sequencing of strains of the most prevalent clonal group of O1:K1:H7 Escherichia coli that causes neonatal meningitis in France.</title>
        <authorList>
            <person name="Geslain G."/>
            <person name="Birgy A."/>
            <person name="Adiba S."/>
            <person name="Magnan M."/>
            <person name="Courroux C."/>
            <person name="Levy C."/>
            <person name="Cohen R."/>
            <person name="Bidet P."/>
            <person name="Bonacorsi S."/>
        </authorList>
    </citation>
    <scope>NUCLEOTIDE SEQUENCE [LARGE SCALE GENOMIC DNA]</scope>
    <source>
        <strain evidence="2 3">S308</strain>
    </source>
</reference>